<dbReference type="SUPFAM" id="SSF50129">
    <property type="entry name" value="GroES-like"/>
    <property type="match status" value="1"/>
</dbReference>
<evidence type="ECO:0000256" key="1">
    <source>
        <dbReference type="ARBA" id="ARBA00022857"/>
    </source>
</evidence>
<evidence type="ECO:0000259" key="3">
    <source>
        <dbReference type="SMART" id="SM00829"/>
    </source>
</evidence>
<feature type="compositionally biased region" description="Low complexity" evidence="2">
    <location>
        <begin position="179"/>
        <end position="189"/>
    </location>
</feature>
<name>A0A5C6U2T6_9BURK</name>
<dbReference type="GO" id="GO:0016491">
    <property type="term" value="F:oxidoreductase activity"/>
    <property type="evidence" value="ECO:0007669"/>
    <property type="project" value="InterPro"/>
</dbReference>
<accession>A0A5C6U2T6</accession>
<evidence type="ECO:0000313" key="4">
    <source>
        <dbReference type="EMBL" id="TXC66086.1"/>
    </source>
</evidence>
<comment type="caution">
    <text evidence="4">The sequence shown here is derived from an EMBL/GenBank/DDBJ whole genome shotgun (WGS) entry which is preliminary data.</text>
</comment>
<feature type="domain" description="Enoyl reductase (ER)" evidence="3">
    <location>
        <begin position="246"/>
        <end position="430"/>
    </location>
</feature>
<dbReference type="AlphaFoldDB" id="A0A5C6U2T6"/>
<dbReference type="PANTHER" id="PTHR44154:SF1">
    <property type="entry name" value="QUINONE OXIDOREDUCTASE"/>
    <property type="match status" value="1"/>
</dbReference>
<evidence type="ECO:0000256" key="2">
    <source>
        <dbReference type="SAM" id="MobiDB-lite"/>
    </source>
</evidence>
<proteinExistence type="predicted"/>
<dbReference type="SUPFAM" id="SSF51735">
    <property type="entry name" value="NAD(P)-binding Rossmann-fold domains"/>
    <property type="match status" value="1"/>
</dbReference>
<feature type="region of interest" description="Disordered" evidence="2">
    <location>
        <begin position="139"/>
        <end position="251"/>
    </location>
</feature>
<dbReference type="CDD" id="cd05195">
    <property type="entry name" value="enoyl_red"/>
    <property type="match status" value="1"/>
</dbReference>
<sequence length="434" mass="45184">MALRRRVAAAAARGGRRHGRRRDLADPGRWRGPRRAPAAEIAQRGGKACRIGPHEAPAAAAATLNPEKGEDYARLIQEAGPLAGVVSLWPLRVPALAPDDLPSAGQRFGTDAALMLLQALSSNAAVAGAPRVWFVTAGSRGRRHRDAAHRAGSRGGPGASGLQRAPRPARDPGRSRSPGAARRCSLAGRRGARRCRGNAGRPAQGRSMDGPSGALVAAQRAARGRCADPPQHRRARNAREPDDRAGTQAFTRARPVEIRVRASGLNFRDVLSALGMYPGEIRHLGSDCAGEITAVGEGVTQFAVGDRVVAMVEGAFASHALARWEFVAPLPSGLDFEQGAAIPTAYLTADITLNLLGGMKRGDKVLIHSGAGGVGMAAIALAHRVGAEVFATAGGRRSAPCSPGWVSTTCSTRGARRSATRSCASRTAAASTWC</sequence>
<dbReference type="InterPro" id="IPR013154">
    <property type="entry name" value="ADH-like_N"/>
</dbReference>
<keyword evidence="5" id="KW-1185">Reference proteome</keyword>
<reference evidence="4 5" key="1">
    <citation type="submission" date="2019-08" db="EMBL/GenBank/DDBJ databases">
        <authorList>
            <person name="Khan S.A."/>
            <person name="Jeon C.O."/>
            <person name="Jeong S.E."/>
        </authorList>
    </citation>
    <scope>NUCLEOTIDE SEQUENCE [LARGE SCALE GENOMIC DNA]</scope>
    <source>
        <strain evidence="5">IMCC1728</strain>
    </source>
</reference>
<dbReference type="InterPro" id="IPR020843">
    <property type="entry name" value="ER"/>
</dbReference>
<gene>
    <name evidence="4" type="ORF">FSC37_09570</name>
</gene>
<dbReference type="Pfam" id="PF08240">
    <property type="entry name" value="ADH_N"/>
    <property type="match status" value="1"/>
</dbReference>
<keyword evidence="1" id="KW-0521">NADP</keyword>
<feature type="region of interest" description="Disordered" evidence="2">
    <location>
        <begin position="10"/>
        <end position="38"/>
    </location>
</feature>
<dbReference type="InterPro" id="IPR051603">
    <property type="entry name" value="Zinc-ADH_QOR/CCCR"/>
</dbReference>
<dbReference type="InterPro" id="IPR036291">
    <property type="entry name" value="NAD(P)-bd_dom_sf"/>
</dbReference>
<protein>
    <recommendedName>
        <fullName evidence="3">Enoyl reductase (ER) domain-containing protein</fullName>
    </recommendedName>
</protein>
<organism evidence="4 5">
    <name type="scientific">Piscinibacter aquaticus</name>
    <dbReference type="NCBI Taxonomy" id="392597"/>
    <lineage>
        <taxon>Bacteria</taxon>
        <taxon>Pseudomonadati</taxon>
        <taxon>Pseudomonadota</taxon>
        <taxon>Betaproteobacteria</taxon>
        <taxon>Burkholderiales</taxon>
        <taxon>Sphaerotilaceae</taxon>
        <taxon>Piscinibacter</taxon>
    </lineage>
</organism>
<dbReference type="SMART" id="SM00829">
    <property type="entry name" value="PKS_ER"/>
    <property type="match status" value="1"/>
</dbReference>
<dbReference type="EMBL" id="VOPW01000001">
    <property type="protein sequence ID" value="TXC66086.1"/>
    <property type="molecule type" value="Genomic_DNA"/>
</dbReference>
<dbReference type="Gene3D" id="3.90.180.10">
    <property type="entry name" value="Medium-chain alcohol dehydrogenases, catalytic domain"/>
    <property type="match status" value="1"/>
</dbReference>
<dbReference type="Proteomes" id="UP000321832">
    <property type="component" value="Unassembled WGS sequence"/>
</dbReference>
<dbReference type="InterPro" id="IPR011032">
    <property type="entry name" value="GroES-like_sf"/>
</dbReference>
<dbReference type="PANTHER" id="PTHR44154">
    <property type="entry name" value="QUINONE OXIDOREDUCTASE"/>
    <property type="match status" value="1"/>
</dbReference>
<evidence type="ECO:0000313" key="5">
    <source>
        <dbReference type="Proteomes" id="UP000321832"/>
    </source>
</evidence>